<comment type="caution">
    <text evidence="5">The sequence shown here is derived from an EMBL/GenBank/DDBJ whole genome shotgun (WGS) entry which is preliminary data.</text>
</comment>
<sequence>MVAASQVKAPRNVPVSTTRMETNNRPTGSIPETLRGVRCIRLSVRTDETTSPERQREADDIAATALGIDFGEGDGLREAVDLDVSASKIGPFDRPQLGGWLSRPEDFDALVWWRFDRAIRSMGDMHEFAKWARKHRKLLVFAERIGGGRLEFDFRNPMNPMSELMMMMLAFAAQVESQSIKDRVTGAQAAMRKMVLRWRGGGRPPYGYLPAPMPAEHGGAGWTLVPDPIAVKVIERIIAALVSGKTPHAIAKMLNTDGALSPSAHWAAHQARMKNKTADSESAGPVKKPAQWRAQTITKMLTNPALMGWKMHQGKPVRDGQGAPVMATETPILTREEFGPGGRTAHPQAHGGKGTRTPRLFRAVAAGDPLCGMRQPDVPQQVLGQLRVQLVQVRDVLRCTRHHSGLLGGRLRNG</sequence>
<dbReference type="SMART" id="SM00857">
    <property type="entry name" value="Resolvase"/>
    <property type="match status" value="1"/>
</dbReference>
<keyword evidence="1" id="KW-0238">DNA-binding</keyword>
<organism evidence="5 6">
    <name type="scientific">Streptomyces enissocaesilis</name>
    <dbReference type="NCBI Taxonomy" id="332589"/>
    <lineage>
        <taxon>Bacteria</taxon>
        <taxon>Bacillati</taxon>
        <taxon>Actinomycetota</taxon>
        <taxon>Actinomycetes</taxon>
        <taxon>Kitasatosporales</taxon>
        <taxon>Streptomycetaceae</taxon>
        <taxon>Streptomyces</taxon>
        <taxon>Streptomyces rochei group</taxon>
    </lineage>
</organism>
<evidence type="ECO:0000259" key="4">
    <source>
        <dbReference type="PROSITE" id="PS51737"/>
    </source>
</evidence>
<keyword evidence="2" id="KW-0233">DNA recombination</keyword>
<protein>
    <recommendedName>
        <fullName evidence="4">Recombinase domain-containing protein</fullName>
    </recommendedName>
</protein>
<reference evidence="6" key="1">
    <citation type="journal article" date="2019" name="Int. J. Syst. Evol. Microbiol.">
        <title>The Global Catalogue of Microorganisms (GCM) 10K type strain sequencing project: providing services to taxonomists for standard genome sequencing and annotation.</title>
        <authorList>
            <consortium name="The Broad Institute Genomics Platform"/>
            <consortium name="The Broad Institute Genome Sequencing Center for Infectious Disease"/>
            <person name="Wu L."/>
            <person name="Ma J."/>
        </authorList>
    </citation>
    <scope>NUCLEOTIDE SEQUENCE [LARGE SCALE GENOMIC DNA]</scope>
    <source>
        <strain evidence="6">JCM 9088</strain>
    </source>
</reference>
<dbReference type="PANTHER" id="PTHR30461:SF2">
    <property type="entry name" value="SERINE RECOMBINASE PINE-RELATED"/>
    <property type="match status" value="1"/>
</dbReference>
<name>A0ABP6JIB0_9ACTN</name>
<dbReference type="PROSITE" id="PS51737">
    <property type="entry name" value="RECOMBINASE_DNA_BIND"/>
    <property type="match status" value="1"/>
</dbReference>
<dbReference type="Pfam" id="PF07508">
    <property type="entry name" value="Recombinase"/>
    <property type="match status" value="1"/>
</dbReference>
<dbReference type="SUPFAM" id="SSF53041">
    <property type="entry name" value="Resolvase-like"/>
    <property type="match status" value="1"/>
</dbReference>
<dbReference type="InterPro" id="IPR038109">
    <property type="entry name" value="DNA_bind_recomb_sf"/>
</dbReference>
<proteinExistence type="predicted"/>
<evidence type="ECO:0000256" key="2">
    <source>
        <dbReference type="ARBA" id="ARBA00023172"/>
    </source>
</evidence>
<dbReference type="Gene3D" id="3.40.50.1390">
    <property type="entry name" value="Resolvase, N-terminal catalytic domain"/>
    <property type="match status" value="1"/>
</dbReference>
<dbReference type="Gene3D" id="3.90.1750.20">
    <property type="entry name" value="Putative Large Serine Recombinase, Chain B, Domain 2"/>
    <property type="match status" value="1"/>
</dbReference>
<evidence type="ECO:0000313" key="5">
    <source>
        <dbReference type="EMBL" id="GAA2933767.1"/>
    </source>
</evidence>
<dbReference type="InterPro" id="IPR036162">
    <property type="entry name" value="Resolvase-like_N_sf"/>
</dbReference>
<feature type="domain" description="Recombinase" evidence="4">
    <location>
        <begin position="205"/>
        <end position="351"/>
    </location>
</feature>
<evidence type="ECO:0000256" key="3">
    <source>
        <dbReference type="SAM" id="MobiDB-lite"/>
    </source>
</evidence>
<feature type="compositionally biased region" description="Polar residues" evidence="3">
    <location>
        <begin position="14"/>
        <end position="27"/>
    </location>
</feature>
<dbReference type="Proteomes" id="UP001500403">
    <property type="component" value="Unassembled WGS sequence"/>
</dbReference>
<evidence type="ECO:0000313" key="6">
    <source>
        <dbReference type="Proteomes" id="UP001500403"/>
    </source>
</evidence>
<feature type="region of interest" description="Disordered" evidence="3">
    <location>
        <begin position="1"/>
        <end position="31"/>
    </location>
</feature>
<dbReference type="InterPro" id="IPR011109">
    <property type="entry name" value="DNA_bind_recombinase_dom"/>
</dbReference>
<accession>A0ABP6JIB0</accession>
<keyword evidence="6" id="KW-1185">Reference proteome</keyword>
<dbReference type="Pfam" id="PF00239">
    <property type="entry name" value="Resolvase"/>
    <property type="match status" value="1"/>
</dbReference>
<dbReference type="InterPro" id="IPR006119">
    <property type="entry name" value="Resolv_N"/>
</dbReference>
<evidence type="ECO:0000256" key="1">
    <source>
        <dbReference type="ARBA" id="ARBA00023125"/>
    </source>
</evidence>
<dbReference type="PANTHER" id="PTHR30461">
    <property type="entry name" value="DNA-INVERTASE FROM LAMBDOID PROPHAGE"/>
    <property type="match status" value="1"/>
</dbReference>
<gene>
    <name evidence="5" type="ORF">GCM10010446_18200</name>
</gene>
<feature type="region of interest" description="Disordered" evidence="3">
    <location>
        <begin position="335"/>
        <end position="357"/>
    </location>
</feature>
<dbReference type="EMBL" id="BAAAUD010000018">
    <property type="protein sequence ID" value="GAA2933767.1"/>
    <property type="molecule type" value="Genomic_DNA"/>
</dbReference>
<dbReference type="InterPro" id="IPR050639">
    <property type="entry name" value="SSR_resolvase"/>
</dbReference>